<evidence type="ECO:0000313" key="10">
    <source>
        <dbReference type="Proteomes" id="UP000531151"/>
    </source>
</evidence>
<evidence type="ECO:0000256" key="3">
    <source>
        <dbReference type="ARBA" id="ARBA00022723"/>
    </source>
</evidence>
<dbReference type="SUPFAM" id="SSF56534">
    <property type="entry name" value="Aromatic aminoacid monoxygenases, catalytic and oligomerization domains"/>
    <property type="match status" value="1"/>
</dbReference>
<protein>
    <submittedName>
        <fullName evidence="9">TY3H monooxygenase</fullName>
    </submittedName>
</protein>
<dbReference type="GO" id="GO:0006585">
    <property type="term" value="P:dopamine biosynthetic process from tyrosine"/>
    <property type="evidence" value="ECO:0007669"/>
    <property type="project" value="TreeGrafter"/>
</dbReference>
<evidence type="ECO:0000256" key="5">
    <source>
        <dbReference type="ARBA" id="ARBA00023004"/>
    </source>
</evidence>
<evidence type="ECO:0000256" key="7">
    <source>
        <dbReference type="PIRSR" id="PIRSR601273-2"/>
    </source>
</evidence>
<dbReference type="InterPro" id="IPR019774">
    <property type="entry name" value="Aromatic-AA_hydroxylase_C"/>
</dbReference>
<keyword evidence="4" id="KW-0560">Oxidoreductase</keyword>
<feature type="binding site" evidence="7">
    <location>
        <position position="9"/>
    </location>
    <ligand>
        <name>Fe cation</name>
        <dbReference type="ChEBI" id="CHEBI:24875"/>
    </ligand>
</feature>
<dbReference type="AlphaFoldDB" id="A0A7K4JJ38"/>
<dbReference type="InterPro" id="IPR036951">
    <property type="entry name" value="ArAA_hydroxylase_sf"/>
</dbReference>
<reference evidence="9 10" key="1">
    <citation type="submission" date="2019-09" db="EMBL/GenBank/DDBJ databases">
        <title>Bird 10,000 Genomes (B10K) Project - Family phase.</title>
        <authorList>
            <person name="Zhang G."/>
        </authorList>
    </citation>
    <scope>NUCLEOTIDE SEQUENCE [LARGE SCALE GENOMIC DNA]</scope>
    <source>
        <strain evidence="9">B10K-CU-031-07</strain>
        <tissue evidence="9">Muscle</tissue>
    </source>
</reference>
<keyword evidence="5 7" id="KW-0408">Iron</keyword>
<dbReference type="PANTHER" id="PTHR11473">
    <property type="entry name" value="AROMATIC AMINO ACID HYDROXYLASE"/>
    <property type="match status" value="1"/>
</dbReference>
<gene>
    <name evidence="9" type="primary">Th_1</name>
    <name evidence="9" type="ORF">GEOCAL_R11317</name>
</gene>
<dbReference type="Gene3D" id="1.10.800.10">
    <property type="entry name" value="Aromatic amino acid hydroxylase"/>
    <property type="match status" value="1"/>
</dbReference>
<evidence type="ECO:0000256" key="6">
    <source>
        <dbReference type="ARBA" id="ARBA00023033"/>
    </source>
</evidence>
<dbReference type="PANTHER" id="PTHR11473:SF18">
    <property type="entry name" value="TYROSINE 3-MONOOXYGENASE"/>
    <property type="match status" value="1"/>
</dbReference>
<name>A0A7K4JJ38_GEOCA</name>
<organism evidence="9 10">
    <name type="scientific">Geococcyx californianus</name>
    <name type="common">Greater roadrunner</name>
    <name type="synonym">Saurothera californiana</name>
    <dbReference type="NCBI Taxonomy" id="8947"/>
    <lineage>
        <taxon>Eukaryota</taxon>
        <taxon>Metazoa</taxon>
        <taxon>Chordata</taxon>
        <taxon>Craniata</taxon>
        <taxon>Vertebrata</taxon>
        <taxon>Euteleostomi</taxon>
        <taxon>Archelosauria</taxon>
        <taxon>Archosauria</taxon>
        <taxon>Dinosauria</taxon>
        <taxon>Saurischia</taxon>
        <taxon>Theropoda</taxon>
        <taxon>Coelurosauria</taxon>
        <taxon>Aves</taxon>
        <taxon>Neognathae</taxon>
        <taxon>Neoaves</taxon>
        <taxon>Otidimorphae</taxon>
        <taxon>Cuculiformes</taxon>
        <taxon>Neomorphidae</taxon>
        <taxon>Geococcyx</taxon>
    </lineage>
</organism>
<proteinExistence type="inferred from homology"/>
<dbReference type="EMBL" id="VWPV01027338">
    <property type="protein sequence ID" value="NWH65332.1"/>
    <property type="molecule type" value="Genomic_DNA"/>
</dbReference>
<evidence type="ECO:0000256" key="4">
    <source>
        <dbReference type="ARBA" id="ARBA00023002"/>
    </source>
</evidence>
<evidence type="ECO:0000256" key="1">
    <source>
        <dbReference type="ARBA" id="ARBA00001954"/>
    </source>
</evidence>
<feature type="non-terminal residue" evidence="9">
    <location>
        <position position="131"/>
    </location>
</feature>
<dbReference type="GO" id="GO:0005737">
    <property type="term" value="C:cytoplasm"/>
    <property type="evidence" value="ECO:0007669"/>
    <property type="project" value="TreeGrafter"/>
</dbReference>
<evidence type="ECO:0000313" key="9">
    <source>
        <dbReference type="EMBL" id="NWH65332.1"/>
    </source>
</evidence>
<dbReference type="GO" id="GO:0030424">
    <property type="term" value="C:axon"/>
    <property type="evidence" value="ECO:0007669"/>
    <property type="project" value="TreeGrafter"/>
</dbReference>
<keyword evidence="10" id="KW-1185">Reference proteome</keyword>
<feature type="non-terminal residue" evidence="9">
    <location>
        <position position="1"/>
    </location>
</feature>
<comment type="cofactor">
    <cofactor evidence="1 7">
        <name>Fe(2+)</name>
        <dbReference type="ChEBI" id="CHEBI:29033"/>
    </cofactor>
</comment>
<dbReference type="InterPro" id="IPR036329">
    <property type="entry name" value="Aro-AA_hydroxylase_C_sf"/>
</dbReference>
<feature type="domain" description="Biopterin-dependent aromatic amino acid hydroxylase family profile" evidence="8">
    <location>
        <begin position="1"/>
        <end position="131"/>
    </location>
</feature>
<dbReference type="PRINTS" id="PR00372">
    <property type="entry name" value="FYWHYDRXLASE"/>
</dbReference>
<sequence length="131" mass="14911">SQLYWFTVEFGLCRQNGIVKAYGAGLLSSYGELIHSLSDEPEVRDFDPDAAAIQPYQDQNYQSVYFVSESFSDAKNKLRSYAAHIKRPFSVKYEPYTHSIELLDSPQMICHSLESVRDELHSLINALNVIS</sequence>
<comment type="caution">
    <text evidence="9">The sequence shown here is derived from an EMBL/GenBank/DDBJ whole genome shotgun (WGS) entry which is preliminary data.</text>
</comment>
<keyword evidence="3 7" id="KW-0479">Metal-binding</keyword>
<accession>A0A7K4JJ38</accession>
<dbReference type="Pfam" id="PF00351">
    <property type="entry name" value="Biopterin_H"/>
    <property type="match status" value="1"/>
</dbReference>
<dbReference type="GO" id="GO:0005506">
    <property type="term" value="F:iron ion binding"/>
    <property type="evidence" value="ECO:0007669"/>
    <property type="project" value="InterPro"/>
</dbReference>
<dbReference type="InterPro" id="IPR001273">
    <property type="entry name" value="ArAA_hydroxylase"/>
</dbReference>
<dbReference type="GO" id="GO:0004511">
    <property type="term" value="F:tyrosine 3-monooxygenase activity"/>
    <property type="evidence" value="ECO:0007669"/>
    <property type="project" value="TreeGrafter"/>
</dbReference>
<dbReference type="PROSITE" id="PS51410">
    <property type="entry name" value="BH4_AAA_HYDROXYL_2"/>
    <property type="match status" value="1"/>
</dbReference>
<dbReference type="Proteomes" id="UP000531151">
    <property type="component" value="Unassembled WGS sequence"/>
</dbReference>
<dbReference type="OrthoDB" id="983542at2759"/>
<comment type="similarity">
    <text evidence="2">Belongs to the biopterin-dependent aromatic amino acid hydroxylase family.</text>
</comment>
<keyword evidence="6 9" id="KW-0503">Monooxygenase</keyword>
<evidence type="ECO:0000259" key="8">
    <source>
        <dbReference type="PROSITE" id="PS51410"/>
    </source>
</evidence>
<dbReference type="GO" id="GO:0043204">
    <property type="term" value="C:perikaryon"/>
    <property type="evidence" value="ECO:0007669"/>
    <property type="project" value="TreeGrafter"/>
</dbReference>
<evidence type="ECO:0000256" key="2">
    <source>
        <dbReference type="ARBA" id="ARBA00009712"/>
    </source>
</evidence>